<reference evidence="3" key="1">
    <citation type="submission" date="2020-02" db="EMBL/GenBank/DDBJ databases">
        <authorList>
            <person name="Scholz U."/>
            <person name="Mascher M."/>
            <person name="Fiebig A."/>
        </authorList>
    </citation>
    <scope>NUCLEOTIDE SEQUENCE</scope>
</reference>
<proteinExistence type="predicted"/>
<evidence type="ECO:0000313" key="2">
    <source>
        <dbReference type="EMBL" id="CAA2618683.1"/>
    </source>
</evidence>
<accession>A0A7I8KA88</accession>
<dbReference type="EMBL" id="LR746267">
    <property type="protein sequence ID" value="CAA7394659.1"/>
    <property type="molecule type" value="Genomic_DNA"/>
</dbReference>
<dbReference type="EMBL" id="LR743591">
    <property type="protein sequence ID" value="CAA2618683.1"/>
    <property type="molecule type" value="Genomic_DNA"/>
</dbReference>
<sequence length="95" mass="9957">MTYSSREWEIAGVEAARGRSEAQCAAGLRLLRLVGRRPTASSSPATTSTAAVLSGPPPSSAPADRGDPCAAGDERRRRAEESVKRALLVSCWATS</sequence>
<gene>
    <name evidence="2" type="ORF">SI7747_04004850</name>
    <name evidence="3" type="ORF">SI8410_04005320</name>
</gene>
<keyword evidence="4" id="KW-1185">Reference proteome</keyword>
<organism evidence="3 4">
    <name type="scientific">Spirodela intermedia</name>
    <name type="common">Intermediate duckweed</name>
    <dbReference type="NCBI Taxonomy" id="51605"/>
    <lineage>
        <taxon>Eukaryota</taxon>
        <taxon>Viridiplantae</taxon>
        <taxon>Streptophyta</taxon>
        <taxon>Embryophyta</taxon>
        <taxon>Tracheophyta</taxon>
        <taxon>Spermatophyta</taxon>
        <taxon>Magnoliopsida</taxon>
        <taxon>Liliopsida</taxon>
        <taxon>Araceae</taxon>
        <taxon>Lemnoideae</taxon>
        <taxon>Spirodela</taxon>
    </lineage>
</organism>
<dbReference type="AlphaFoldDB" id="A0A7I8KA88"/>
<protein>
    <submittedName>
        <fullName evidence="3">Uncharacterized protein</fullName>
    </submittedName>
</protein>
<evidence type="ECO:0000256" key="1">
    <source>
        <dbReference type="SAM" id="MobiDB-lite"/>
    </source>
</evidence>
<evidence type="ECO:0000313" key="4">
    <source>
        <dbReference type="Proteomes" id="UP000663760"/>
    </source>
</evidence>
<dbReference type="Proteomes" id="UP000663760">
    <property type="component" value="Chromosome 4"/>
</dbReference>
<feature type="compositionally biased region" description="Low complexity" evidence="1">
    <location>
        <begin position="36"/>
        <end position="51"/>
    </location>
</feature>
<name>A0A7I8KA88_SPIIN</name>
<feature type="compositionally biased region" description="Basic and acidic residues" evidence="1">
    <location>
        <begin position="64"/>
        <end position="77"/>
    </location>
</feature>
<evidence type="ECO:0000313" key="3">
    <source>
        <dbReference type="EMBL" id="CAA7394659.1"/>
    </source>
</evidence>
<feature type="region of interest" description="Disordered" evidence="1">
    <location>
        <begin position="36"/>
        <end position="77"/>
    </location>
</feature>